<keyword evidence="2" id="KW-1185">Reference proteome</keyword>
<evidence type="ECO:0000313" key="1">
    <source>
        <dbReference type="EMBL" id="KAG8014806.1"/>
    </source>
</evidence>
<dbReference type="EMBL" id="CM024789">
    <property type="protein sequence ID" value="KAG8014806.1"/>
    <property type="molecule type" value="Genomic_DNA"/>
</dbReference>
<protein>
    <submittedName>
        <fullName evidence="1">Uncharacterized protein</fullName>
    </submittedName>
</protein>
<evidence type="ECO:0000313" key="2">
    <source>
        <dbReference type="Proteomes" id="UP000805704"/>
    </source>
</evidence>
<dbReference type="Proteomes" id="UP000805704">
    <property type="component" value="Chromosome 1"/>
</dbReference>
<comment type="caution">
    <text evidence="1">The sequence shown here is derived from an EMBL/GenBank/DDBJ whole genome shotgun (WGS) entry which is preliminary data.</text>
</comment>
<reference evidence="1" key="1">
    <citation type="submission" date="2020-04" db="EMBL/GenBank/DDBJ databases">
        <title>A chromosome-scale assembly and high-density genetic map of the yellow drum (Nibea albiflora) genome.</title>
        <authorList>
            <person name="Xu D."/>
            <person name="Zhang W."/>
            <person name="Chen R."/>
            <person name="Tan P."/>
            <person name="Wang L."/>
            <person name="Song H."/>
            <person name="Tian L."/>
            <person name="Zhu Q."/>
            <person name="Wang B."/>
        </authorList>
    </citation>
    <scope>NUCLEOTIDE SEQUENCE</scope>
    <source>
        <strain evidence="1">ZJHYS-2018</strain>
    </source>
</reference>
<sequence>MKRTLLLLFLIILSAEMILGESRPSSPTQLIQAEVHDNVTLQCPLDSRVNMEKYTIVCERVDLKKIVHACRLQTSDSGPYRCFVPKQKPSCTFNLTVDGAHMKAVRAAVITTVVVALCVLVVVLVVKSGTIQDCLKRQEERDEDQERPLEAVV</sequence>
<name>A0ACB7FKY9_NIBAL</name>
<gene>
    <name evidence="1" type="ORF">GBF38_003456</name>
</gene>
<organism evidence="1 2">
    <name type="scientific">Nibea albiflora</name>
    <name type="common">Yellow drum</name>
    <name type="synonym">Corvina albiflora</name>
    <dbReference type="NCBI Taxonomy" id="240163"/>
    <lineage>
        <taxon>Eukaryota</taxon>
        <taxon>Metazoa</taxon>
        <taxon>Chordata</taxon>
        <taxon>Craniata</taxon>
        <taxon>Vertebrata</taxon>
        <taxon>Euteleostomi</taxon>
        <taxon>Actinopterygii</taxon>
        <taxon>Neopterygii</taxon>
        <taxon>Teleostei</taxon>
        <taxon>Neoteleostei</taxon>
        <taxon>Acanthomorphata</taxon>
        <taxon>Eupercaria</taxon>
        <taxon>Sciaenidae</taxon>
        <taxon>Nibea</taxon>
    </lineage>
</organism>
<proteinExistence type="predicted"/>
<accession>A0ACB7FKY9</accession>